<dbReference type="PRINTS" id="PR00245">
    <property type="entry name" value="OLFACTORYR"/>
</dbReference>
<dbReference type="FunFam" id="1.20.1070.10:FF:000010">
    <property type="entry name" value="Olfactory receptor"/>
    <property type="match status" value="1"/>
</dbReference>
<evidence type="ECO:0000256" key="8">
    <source>
        <dbReference type="ARBA" id="ARBA00023136"/>
    </source>
</evidence>
<feature type="transmembrane region" description="Helical" evidence="14">
    <location>
        <begin position="200"/>
        <end position="226"/>
    </location>
</feature>
<feature type="transmembrane region" description="Helical" evidence="14">
    <location>
        <begin position="273"/>
        <end position="292"/>
    </location>
</feature>
<proteinExistence type="inferred from homology"/>
<protein>
    <recommendedName>
        <fullName evidence="14">Olfactory receptor</fullName>
    </recommendedName>
</protein>
<evidence type="ECO:0000313" key="16">
    <source>
        <dbReference type="EMBL" id="KAG8455764.1"/>
    </source>
</evidence>
<dbReference type="GO" id="GO:0004984">
    <property type="term" value="F:olfactory receptor activity"/>
    <property type="evidence" value="ECO:0007669"/>
    <property type="project" value="InterPro"/>
</dbReference>
<feature type="transmembrane region" description="Helical" evidence="14">
    <location>
        <begin position="60"/>
        <end position="81"/>
    </location>
</feature>
<comment type="caution">
    <text evidence="16">The sequence shown here is derived from an EMBL/GenBank/DDBJ whole genome shotgun (WGS) entry which is preliminary data.</text>
</comment>
<feature type="transmembrane region" description="Helical" evidence="14">
    <location>
        <begin position="140"/>
        <end position="164"/>
    </location>
</feature>
<keyword evidence="5 14" id="KW-0552">Olfaction</keyword>
<keyword evidence="10 13" id="KW-0675">Receptor</keyword>
<keyword evidence="3 14" id="KW-0716">Sensory transduction</keyword>
<dbReference type="SUPFAM" id="SSF81321">
    <property type="entry name" value="Family A G protein-coupled receptor-like"/>
    <property type="match status" value="1"/>
</dbReference>
<dbReference type="PRINTS" id="PR00237">
    <property type="entry name" value="GPCRRHODOPSN"/>
</dbReference>
<evidence type="ECO:0000256" key="9">
    <source>
        <dbReference type="ARBA" id="ARBA00023157"/>
    </source>
</evidence>
<accession>A0A8T2KIN1</accession>
<gene>
    <name evidence="16" type="ORF">GDO86_001815</name>
</gene>
<dbReference type="PANTHER" id="PTHR24242:SF393">
    <property type="entry name" value="OLFACTORY RECEPTOR"/>
    <property type="match status" value="1"/>
</dbReference>
<evidence type="ECO:0000256" key="1">
    <source>
        <dbReference type="ARBA" id="ARBA00004651"/>
    </source>
</evidence>
<evidence type="ECO:0000313" key="17">
    <source>
        <dbReference type="Proteomes" id="UP000812440"/>
    </source>
</evidence>
<evidence type="ECO:0000256" key="6">
    <source>
        <dbReference type="ARBA" id="ARBA00022989"/>
    </source>
</evidence>
<keyword evidence="8 14" id="KW-0472">Membrane</keyword>
<dbReference type="CDD" id="cd15911">
    <property type="entry name" value="7tmA_OR11A-like"/>
    <property type="match status" value="1"/>
</dbReference>
<organism evidence="16 17">
    <name type="scientific">Hymenochirus boettgeri</name>
    <name type="common">Congo dwarf clawed frog</name>
    <dbReference type="NCBI Taxonomy" id="247094"/>
    <lineage>
        <taxon>Eukaryota</taxon>
        <taxon>Metazoa</taxon>
        <taxon>Chordata</taxon>
        <taxon>Craniata</taxon>
        <taxon>Vertebrata</taxon>
        <taxon>Euteleostomi</taxon>
        <taxon>Amphibia</taxon>
        <taxon>Batrachia</taxon>
        <taxon>Anura</taxon>
        <taxon>Pipoidea</taxon>
        <taxon>Pipidae</taxon>
        <taxon>Pipinae</taxon>
        <taxon>Hymenochirus</taxon>
    </lineage>
</organism>
<keyword evidence="17" id="KW-1185">Reference proteome</keyword>
<feature type="transmembrane region" description="Helical" evidence="14">
    <location>
        <begin position="238"/>
        <end position="261"/>
    </location>
</feature>
<evidence type="ECO:0000256" key="7">
    <source>
        <dbReference type="ARBA" id="ARBA00023040"/>
    </source>
</evidence>
<dbReference type="PROSITE" id="PS50262">
    <property type="entry name" value="G_PROTEIN_RECEP_F1_2"/>
    <property type="match status" value="1"/>
</dbReference>
<keyword evidence="6 14" id="KW-1133">Transmembrane helix</keyword>
<evidence type="ECO:0000256" key="3">
    <source>
        <dbReference type="ARBA" id="ARBA00022606"/>
    </source>
</evidence>
<reference evidence="16" key="1">
    <citation type="thesis" date="2020" institute="ProQuest LLC" country="789 East Eisenhower Parkway, Ann Arbor, MI, USA">
        <title>Comparative Genomics and Chromosome Evolution.</title>
        <authorList>
            <person name="Mudd A.B."/>
        </authorList>
    </citation>
    <scope>NUCLEOTIDE SEQUENCE</scope>
    <source>
        <strain evidence="16">Female2</strain>
        <tissue evidence="16">Blood</tissue>
    </source>
</reference>
<keyword evidence="2 14" id="KW-1003">Cell membrane</keyword>
<comment type="similarity">
    <text evidence="13">Belongs to the G-protein coupled receptor 1 family.</text>
</comment>
<dbReference type="GO" id="GO:0004930">
    <property type="term" value="F:G protein-coupled receptor activity"/>
    <property type="evidence" value="ECO:0007669"/>
    <property type="project" value="UniProtKB-KW"/>
</dbReference>
<evidence type="ECO:0000256" key="5">
    <source>
        <dbReference type="ARBA" id="ARBA00022725"/>
    </source>
</evidence>
<feature type="transmembrane region" description="Helical" evidence="14">
    <location>
        <begin position="26"/>
        <end position="48"/>
    </location>
</feature>
<dbReference type="GO" id="GO:0005886">
    <property type="term" value="C:plasma membrane"/>
    <property type="evidence" value="ECO:0007669"/>
    <property type="project" value="UniProtKB-SubCell"/>
</dbReference>
<dbReference type="Pfam" id="PF13853">
    <property type="entry name" value="7tm_4"/>
    <property type="match status" value="1"/>
</dbReference>
<dbReference type="Gene3D" id="1.20.1070.10">
    <property type="entry name" value="Rhodopsin 7-helix transmembrane proteins"/>
    <property type="match status" value="1"/>
</dbReference>
<dbReference type="OrthoDB" id="5967130at2759"/>
<evidence type="ECO:0000256" key="11">
    <source>
        <dbReference type="ARBA" id="ARBA00023180"/>
    </source>
</evidence>
<keyword evidence="12 13" id="KW-0807">Transducer</keyword>
<dbReference type="InterPro" id="IPR050939">
    <property type="entry name" value="Olfactory_GPCR1"/>
</dbReference>
<dbReference type="InterPro" id="IPR000276">
    <property type="entry name" value="GPCR_Rhodpsn"/>
</dbReference>
<keyword evidence="7 13" id="KW-0297">G-protein coupled receptor</keyword>
<keyword evidence="11" id="KW-0325">Glycoprotein</keyword>
<name>A0A8T2KIN1_9PIPI</name>
<evidence type="ECO:0000259" key="15">
    <source>
        <dbReference type="PROSITE" id="PS50262"/>
    </source>
</evidence>
<dbReference type="EMBL" id="JAACNH010000001">
    <property type="protein sequence ID" value="KAG8455764.1"/>
    <property type="molecule type" value="Genomic_DNA"/>
</dbReference>
<evidence type="ECO:0000256" key="14">
    <source>
        <dbReference type="RuleBase" id="RU363047"/>
    </source>
</evidence>
<dbReference type="AlphaFoldDB" id="A0A8T2KIN1"/>
<dbReference type="Proteomes" id="UP000812440">
    <property type="component" value="Chromosome 1"/>
</dbReference>
<feature type="transmembrane region" description="Helical" evidence="14">
    <location>
        <begin position="101"/>
        <end position="120"/>
    </location>
</feature>
<keyword evidence="4 13" id="KW-0812">Transmembrane</keyword>
<comment type="subcellular location">
    <subcellularLocation>
        <location evidence="1 14">Cell membrane</location>
        <topology evidence="1 14">Multi-pass membrane protein</topology>
    </subcellularLocation>
</comment>
<evidence type="ECO:0000256" key="12">
    <source>
        <dbReference type="ARBA" id="ARBA00023224"/>
    </source>
</evidence>
<dbReference type="InterPro" id="IPR017452">
    <property type="entry name" value="GPCR_Rhodpsn_7TM"/>
</dbReference>
<dbReference type="PROSITE" id="PS00237">
    <property type="entry name" value="G_PROTEIN_RECEP_F1_1"/>
    <property type="match status" value="1"/>
</dbReference>
<evidence type="ECO:0000256" key="10">
    <source>
        <dbReference type="ARBA" id="ARBA00023170"/>
    </source>
</evidence>
<sequence>MPSENYTQITEFLLIGFEFFPSVNRFILLLFLVIYIFTIAGNILIILLVSTYRHLQSPMYFFLSNLSITEITFTTNIVPNMLKNLLSGGGVISLNGCFTQYYFFSSTATTECILLAVMSYDRCLAICNPLRYASLMNTQLCVHLAVWAWLAGFIISMFTLILLYRSSYCGPNTIDSFFCDLTPLIELSCSDMSLVKIESFLFASLLTLLPFVFIIVTYILIISTILKIPSSNGRRKAFSTCSSHLAVVSVYYGTLVTMYVVPTQNQRFNINKALSLLYTVITPLLNPIIYGLRNKDIHRALKAHFKKSYNIT</sequence>
<dbReference type="PANTHER" id="PTHR24242">
    <property type="entry name" value="G-PROTEIN COUPLED RECEPTOR"/>
    <property type="match status" value="1"/>
</dbReference>
<feature type="domain" description="G-protein coupled receptors family 1 profile" evidence="15">
    <location>
        <begin position="41"/>
        <end position="290"/>
    </location>
</feature>
<evidence type="ECO:0000256" key="4">
    <source>
        <dbReference type="ARBA" id="ARBA00022692"/>
    </source>
</evidence>
<evidence type="ECO:0000256" key="2">
    <source>
        <dbReference type="ARBA" id="ARBA00022475"/>
    </source>
</evidence>
<dbReference type="InterPro" id="IPR000725">
    <property type="entry name" value="Olfact_rcpt"/>
</dbReference>
<keyword evidence="9" id="KW-1015">Disulfide bond</keyword>
<evidence type="ECO:0000256" key="13">
    <source>
        <dbReference type="RuleBase" id="RU000688"/>
    </source>
</evidence>